<dbReference type="GO" id="GO:0019464">
    <property type="term" value="P:glycine decarboxylation via glycine cleavage system"/>
    <property type="evidence" value="ECO:0007669"/>
    <property type="project" value="TreeGrafter"/>
</dbReference>
<comment type="function">
    <text evidence="7">The glycine cleavage system catalyzes the degradation of glycine.</text>
</comment>
<sequence>MMMMNRCNLKAGQSLRMAATAGLGGASRRSPAVTTAWLHSAARSGPLSPASAASEVRAAGSYRTLATESSSKPPTRKVNAVASRGSVFAPLDTFTRRHVGPQPASIEKMLDTLGYTSMDAFINDCVPSSIRINDQEVSETGGRAIVALSEQELLRRATELAKKNRVHRSFIGLGYHQAARAGRFPSARTGPPEGAISGDRVCCGAGGNKSEPGRNEAETRFGGFLYTGCASCHSQKCSVSCNSVFTCLQELLLTVAIYSYLRSENHGWFSQYSPYQAEISQGRLESLINFQTMTTSLTGMDIANASLLDEGTAAAEAMIMAFGQLREKRRTFLVDRGVNPQTIAVVKTRAEPFGIKIRVGNVNKLLQQAEEDPARAKDVMGILLQYPEMRGEVADWKDIADRTHKIGGLVTCATDFLALTMLKPPGEWGCDMVFGNSARFGVPMGFGGPHAAFFACTDALKRRMPGRLIGLSKDAEGRPAYRLALQTREQHIRREKATSNICTAQALLANISAMYAVYHGPEGLRQIAEKVHGITRVVAAGIESLGHSVVNETYFDTLTIRLNGVAASLVHEAAEREHINLRRVDSDHVALTFDESNSLEDIVDLMNVFVSVRGRTKDVPYTLETLVAYADKLGIQAPGRMSSAEGKASSGHNIPAHKSPAIPADLARTSPFLTQSVWNLYHSETDILRYMHHLQDKDLSLVHSMIPLGSCTMKLNSTTSMTPLTWAEFSKMHPFAPPEQTIGYLEMMEDLARDLSTMTGLPGCSLQPNSGAQGEYAGLSVIRAYHHARGDQHRDICLVPVSAHGTNPASAIMSGMKVVPVKVLSTGYLDLEDLKLKADQHSDNLSAFMITYPSTYGVFESGVEEACKIIHEAGGQVYLDGANFNAMIGLTSPGRVGGDVCHLNLHKTFGIPHGGGGPGMGPICCAEHLTPYLPSHPVTPTGGSEPIGPISAAPFGSASILSISWAYIKMLGGDGLTHATKVALLNANYAMKRLEPYYRVKFVNEQGRCAHEFIIDLAEFDDSAGLKVMDFAKRLQDFGIHPPTCSWPLNTAMLIEPTESEGLRDIDMFCDAMIKIRQEADEIAAGKQPRDNNIIKNAPHTQQVVMANQWNRPYSREEAAYPDKRLRQRKFWPSVSRVDDSYGDRNLVCECGTVDEYAS</sequence>
<feature type="domain" description="Glycine cleavage system P-protein N-terminal" evidence="9">
    <location>
        <begin position="96"/>
        <end position="177"/>
    </location>
</feature>
<dbReference type="PANTHER" id="PTHR11773">
    <property type="entry name" value="GLYCINE DEHYDROGENASE, DECARBOXYLATING"/>
    <property type="match status" value="1"/>
</dbReference>
<name>A0A2X0KYK1_9BASI</name>
<dbReference type="GO" id="GO:0005960">
    <property type="term" value="C:glycine cleavage complex"/>
    <property type="evidence" value="ECO:0007669"/>
    <property type="project" value="TreeGrafter"/>
</dbReference>
<dbReference type="FunFam" id="3.40.640.10:FF:000005">
    <property type="entry name" value="Glycine dehydrogenase (decarboxylating), mitochondrial"/>
    <property type="match status" value="1"/>
</dbReference>
<dbReference type="FunFam" id="3.40.640.10:FF:000007">
    <property type="entry name" value="glycine dehydrogenase (Decarboxylating), mitochondrial"/>
    <property type="match status" value="1"/>
</dbReference>
<evidence type="ECO:0000256" key="2">
    <source>
        <dbReference type="ARBA" id="ARBA00010756"/>
    </source>
</evidence>
<dbReference type="GO" id="GO:0030170">
    <property type="term" value="F:pyridoxal phosphate binding"/>
    <property type="evidence" value="ECO:0007669"/>
    <property type="project" value="TreeGrafter"/>
</dbReference>
<evidence type="ECO:0000256" key="4">
    <source>
        <dbReference type="ARBA" id="ARBA00023002"/>
    </source>
</evidence>
<evidence type="ECO:0000256" key="6">
    <source>
        <dbReference type="PIRSR" id="PIRSR603437-50"/>
    </source>
</evidence>
<dbReference type="PANTHER" id="PTHR11773:SF1">
    <property type="entry name" value="GLYCINE DEHYDROGENASE (DECARBOXYLATING), MITOCHONDRIAL"/>
    <property type="match status" value="1"/>
</dbReference>
<dbReference type="CDD" id="cd00613">
    <property type="entry name" value="GDC-P"/>
    <property type="match status" value="1"/>
</dbReference>
<feature type="domain" description="Glycine cleavage system P-protein N-terminal" evidence="9">
    <location>
        <begin position="661"/>
        <end position="934"/>
    </location>
</feature>
<comment type="subunit">
    <text evidence="7">The glycine cleavage system is composed of four proteins: P, T, L and H.</text>
</comment>
<dbReference type="InterPro" id="IPR020581">
    <property type="entry name" value="GDC_P"/>
</dbReference>
<evidence type="ECO:0000256" key="3">
    <source>
        <dbReference type="ARBA" id="ARBA00022898"/>
    </source>
</evidence>
<gene>
    <name evidence="11" type="ORF">BZ3500_MVSOF-1268-A1-R1_CHR2-1G04282</name>
</gene>
<evidence type="ECO:0000256" key="1">
    <source>
        <dbReference type="ARBA" id="ARBA00001933"/>
    </source>
</evidence>
<comment type="subcellular location">
    <subcellularLocation>
        <location evidence="7">Mitochondrion</location>
    </subcellularLocation>
</comment>
<evidence type="ECO:0000313" key="11">
    <source>
        <dbReference type="EMBL" id="SCZ88243.1"/>
    </source>
</evidence>
<dbReference type="InterPro" id="IPR015421">
    <property type="entry name" value="PyrdxlP-dep_Trfase_major"/>
</dbReference>
<keyword evidence="4 7" id="KW-0560">Oxidoreductase</keyword>
<protein>
    <recommendedName>
        <fullName evidence="7">Glycine cleavage system P protein</fullName>
        <ecNumber evidence="7">1.4.4.2</ecNumber>
    </recommendedName>
</protein>
<accession>A0A2X0KYK1</accession>
<comment type="catalytic activity">
    <reaction evidence="5 7">
        <text>N(6)-[(R)-lipoyl]-L-lysyl-[glycine-cleavage complex H protein] + glycine + H(+) = N(6)-[(R)-S(8)-aminomethyldihydrolipoyl]-L-lysyl-[glycine-cleavage complex H protein] + CO2</text>
        <dbReference type="Rhea" id="RHEA:24304"/>
        <dbReference type="Rhea" id="RHEA-COMP:10494"/>
        <dbReference type="Rhea" id="RHEA-COMP:10495"/>
        <dbReference type="ChEBI" id="CHEBI:15378"/>
        <dbReference type="ChEBI" id="CHEBI:16526"/>
        <dbReference type="ChEBI" id="CHEBI:57305"/>
        <dbReference type="ChEBI" id="CHEBI:83099"/>
        <dbReference type="ChEBI" id="CHEBI:83143"/>
        <dbReference type="EC" id="1.4.4.2"/>
    </reaction>
</comment>
<dbReference type="Pfam" id="PF21478">
    <property type="entry name" value="GcvP2_C"/>
    <property type="match status" value="1"/>
</dbReference>
<dbReference type="Gene3D" id="3.90.1150.10">
    <property type="entry name" value="Aspartate Aminotransferase, domain 1"/>
    <property type="match status" value="1"/>
</dbReference>
<keyword evidence="12" id="KW-1185">Reference proteome</keyword>
<dbReference type="GO" id="GO:0005739">
    <property type="term" value="C:mitochondrion"/>
    <property type="evidence" value="ECO:0007669"/>
    <property type="project" value="UniProtKB-SubCell"/>
</dbReference>
<keyword evidence="7" id="KW-0809">Transit peptide</keyword>
<dbReference type="InterPro" id="IPR015424">
    <property type="entry name" value="PyrdxlP-dep_Trfase"/>
</dbReference>
<organism evidence="11 12">
    <name type="scientific">Microbotryum saponariae</name>
    <dbReference type="NCBI Taxonomy" id="289078"/>
    <lineage>
        <taxon>Eukaryota</taxon>
        <taxon>Fungi</taxon>
        <taxon>Dikarya</taxon>
        <taxon>Basidiomycota</taxon>
        <taxon>Pucciniomycotina</taxon>
        <taxon>Microbotryomycetes</taxon>
        <taxon>Microbotryales</taxon>
        <taxon>Microbotryaceae</taxon>
        <taxon>Microbotryum</taxon>
    </lineage>
</organism>
<evidence type="ECO:0000259" key="10">
    <source>
        <dbReference type="Pfam" id="PF21478"/>
    </source>
</evidence>
<evidence type="ECO:0000313" key="12">
    <source>
        <dbReference type="Proteomes" id="UP000249723"/>
    </source>
</evidence>
<dbReference type="InterPro" id="IPR015422">
    <property type="entry name" value="PyrdxlP-dep_Trfase_small"/>
</dbReference>
<evidence type="ECO:0000259" key="9">
    <source>
        <dbReference type="Pfam" id="PF02347"/>
    </source>
</evidence>
<proteinExistence type="inferred from homology"/>
<dbReference type="Proteomes" id="UP000249723">
    <property type="component" value="Unassembled WGS sequence"/>
</dbReference>
<dbReference type="GO" id="GO:0004375">
    <property type="term" value="F:glycine dehydrogenase (decarboxylating) activity"/>
    <property type="evidence" value="ECO:0007669"/>
    <property type="project" value="UniProtKB-UniRule"/>
</dbReference>
<feature type="domain" description="Glycine dehydrogenase C-terminal" evidence="10">
    <location>
        <begin position="979"/>
        <end position="1100"/>
    </location>
</feature>
<feature type="region of interest" description="Disordered" evidence="8">
    <location>
        <begin position="640"/>
        <end position="659"/>
    </location>
</feature>
<dbReference type="SUPFAM" id="SSF53383">
    <property type="entry name" value="PLP-dependent transferases"/>
    <property type="match status" value="2"/>
</dbReference>
<feature type="modified residue" description="N6-(pyridoxal phosphate)lysine" evidence="6">
    <location>
        <position position="907"/>
    </location>
</feature>
<evidence type="ECO:0000256" key="5">
    <source>
        <dbReference type="ARBA" id="ARBA00049026"/>
    </source>
</evidence>
<keyword evidence="3 6" id="KW-0663">Pyridoxal phosphate</keyword>
<dbReference type="AlphaFoldDB" id="A0A2X0KYK1"/>
<dbReference type="OrthoDB" id="6537869at2759"/>
<dbReference type="InterPro" id="IPR003437">
    <property type="entry name" value="GcvP"/>
</dbReference>
<evidence type="ECO:0000256" key="8">
    <source>
        <dbReference type="SAM" id="MobiDB-lite"/>
    </source>
</evidence>
<comment type="cofactor">
    <cofactor evidence="1 6 7">
        <name>pyridoxal 5'-phosphate</name>
        <dbReference type="ChEBI" id="CHEBI:597326"/>
    </cofactor>
</comment>
<dbReference type="STRING" id="289078.A0A2X0KYK1"/>
<dbReference type="Gene3D" id="3.40.640.10">
    <property type="entry name" value="Type I PLP-dependent aspartate aminotransferase-like (Major domain)"/>
    <property type="match status" value="2"/>
</dbReference>
<dbReference type="GO" id="GO:0016594">
    <property type="term" value="F:glycine binding"/>
    <property type="evidence" value="ECO:0007669"/>
    <property type="project" value="TreeGrafter"/>
</dbReference>
<dbReference type="InterPro" id="IPR049315">
    <property type="entry name" value="GDC-P_N"/>
</dbReference>
<dbReference type="Pfam" id="PF02347">
    <property type="entry name" value="GDC-P"/>
    <property type="match status" value="3"/>
</dbReference>
<dbReference type="InterPro" id="IPR049316">
    <property type="entry name" value="GDC-P_C"/>
</dbReference>
<dbReference type="EC" id="1.4.4.2" evidence="7"/>
<feature type="domain" description="Glycine cleavage system P-protein N-terminal" evidence="9">
    <location>
        <begin position="264"/>
        <end position="609"/>
    </location>
</feature>
<keyword evidence="7" id="KW-0496">Mitochondrion</keyword>
<evidence type="ECO:0000256" key="7">
    <source>
        <dbReference type="RuleBase" id="RU364056"/>
    </source>
</evidence>
<dbReference type="NCBIfam" id="TIGR00461">
    <property type="entry name" value="gcvP"/>
    <property type="match status" value="1"/>
</dbReference>
<reference evidence="12" key="1">
    <citation type="submission" date="2016-10" db="EMBL/GenBank/DDBJ databases">
        <authorList>
            <person name="Jeantristanb JTB J.-T."/>
            <person name="Ricardo R."/>
        </authorList>
    </citation>
    <scope>NUCLEOTIDE SEQUENCE [LARGE SCALE GENOMIC DNA]</scope>
</reference>
<dbReference type="EMBL" id="FMWP01000012">
    <property type="protein sequence ID" value="SCZ88243.1"/>
    <property type="molecule type" value="Genomic_DNA"/>
</dbReference>
<comment type="similarity">
    <text evidence="2 7">Belongs to the GcvP family.</text>
</comment>